<evidence type="ECO:0000313" key="2">
    <source>
        <dbReference type="EMBL" id="RDK42905.1"/>
    </source>
</evidence>
<protein>
    <recommendedName>
        <fullName evidence="4">Secreted protein</fullName>
    </recommendedName>
</protein>
<feature type="signal peptide" evidence="1">
    <location>
        <begin position="1"/>
        <end position="19"/>
    </location>
</feature>
<name>A0A370PL48_ASPPH</name>
<dbReference type="AlphaFoldDB" id="A0A370PL48"/>
<proteinExistence type="predicted"/>
<keyword evidence="1" id="KW-0732">Signal</keyword>
<dbReference type="Proteomes" id="UP000254937">
    <property type="component" value="Unassembled WGS sequence"/>
</dbReference>
<evidence type="ECO:0000256" key="1">
    <source>
        <dbReference type="SAM" id="SignalP"/>
    </source>
</evidence>
<organism evidence="2 3">
    <name type="scientific">Aspergillus phoenicis ATCC 13157</name>
    <dbReference type="NCBI Taxonomy" id="1353007"/>
    <lineage>
        <taxon>Eukaryota</taxon>
        <taxon>Fungi</taxon>
        <taxon>Dikarya</taxon>
        <taxon>Ascomycota</taxon>
        <taxon>Pezizomycotina</taxon>
        <taxon>Eurotiomycetes</taxon>
        <taxon>Eurotiomycetidae</taxon>
        <taxon>Eurotiales</taxon>
        <taxon>Aspergillaceae</taxon>
        <taxon>Aspergillus</taxon>
    </lineage>
</organism>
<gene>
    <name evidence="2" type="ORF">M752DRAFT_163657</name>
</gene>
<dbReference type="EMBL" id="KZ851852">
    <property type="protein sequence ID" value="RDK42905.1"/>
    <property type="molecule type" value="Genomic_DNA"/>
</dbReference>
<accession>A0A370PL48</accession>
<sequence>MVVSTHLVLLTVHTSLVTCSTSHLGKGMDWPGLFEESRNEIISFGFILQGSWGHLFSYLRRHRAQTSWR</sequence>
<keyword evidence="3" id="KW-1185">Reference proteome</keyword>
<feature type="chain" id="PRO_5016876924" description="Secreted protein" evidence="1">
    <location>
        <begin position="20"/>
        <end position="69"/>
    </location>
</feature>
<reference evidence="2 3" key="1">
    <citation type="submission" date="2018-07" db="EMBL/GenBank/DDBJ databases">
        <title>Section-level genome sequencing of Aspergillus section Nigri to investigate inter- and intra-species variation.</title>
        <authorList>
            <consortium name="DOE Joint Genome Institute"/>
            <person name="Vesth T.C."/>
            <person name="Nybo J.L."/>
            <person name="Theobald S."/>
            <person name="Frisvad J.C."/>
            <person name="Larsen T.O."/>
            <person name="Nielsen K.F."/>
            <person name="Hoof J.B."/>
            <person name="Brandl J."/>
            <person name="Salamov A."/>
            <person name="Riley R."/>
            <person name="Gladden J.M."/>
            <person name="Phatale P."/>
            <person name="Nielsen M.T."/>
            <person name="Lyhne E.K."/>
            <person name="Kogle M.E."/>
            <person name="Strasser K."/>
            <person name="McDonnell E."/>
            <person name="Barry K."/>
            <person name="Clum A."/>
            <person name="Chen C."/>
            <person name="Nolan M."/>
            <person name="Sandor L."/>
            <person name="Kuo A."/>
            <person name="Lipzen A."/>
            <person name="Hainaut M."/>
            <person name="Drula E."/>
            <person name="Tsang A."/>
            <person name="Magnuson J.K."/>
            <person name="Henrissat B."/>
            <person name="Wiebenga A."/>
            <person name="Simmons B.A."/>
            <person name="Makela M.R."/>
            <person name="De vries R.P."/>
            <person name="Grigoriev I.V."/>
            <person name="Mortensen U.H."/>
            <person name="Baker S.E."/>
            <person name="Andersen M.R."/>
        </authorList>
    </citation>
    <scope>NUCLEOTIDE SEQUENCE [LARGE SCALE GENOMIC DNA]</scope>
    <source>
        <strain evidence="2 3">ATCC 13157</strain>
    </source>
</reference>
<evidence type="ECO:0000313" key="3">
    <source>
        <dbReference type="Proteomes" id="UP000254937"/>
    </source>
</evidence>
<evidence type="ECO:0008006" key="4">
    <source>
        <dbReference type="Google" id="ProtNLM"/>
    </source>
</evidence>